<sequence>MILISPGDEFCPTFQRKCGQHVDGLPYALAHVVGLRSSEKYRNIVVLIANALDYESDSAFGKVFKRLIGCSPRLHRQVSGSN</sequence>
<dbReference type="PROSITE" id="PS01124">
    <property type="entry name" value="HTH_ARAC_FAMILY_2"/>
    <property type="match status" value="1"/>
</dbReference>
<dbReference type="Gene3D" id="1.10.10.60">
    <property type="entry name" value="Homeodomain-like"/>
    <property type="match status" value="1"/>
</dbReference>
<organism evidence="4 5">
    <name type="scientific">Citrobacter amalonaticus</name>
    <dbReference type="NCBI Taxonomy" id="35703"/>
    <lineage>
        <taxon>Bacteria</taxon>
        <taxon>Pseudomonadati</taxon>
        <taxon>Pseudomonadota</taxon>
        <taxon>Gammaproteobacteria</taxon>
        <taxon>Enterobacterales</taxon>
        <taxon>Enterobacteriaceae</taxon>
        <taxon>Citrobacter</taxon>
    </lineage>
</organism>
<evidence type="ECO:0000313" key="4">
    <source>
        <dbReference type="EMBL" id="SBA10346.1"/>
    </source>
</evidence>
<keyword evidence="1" id="KW-0805">Transcription regulation</keyword>
<evidence type="ECO:0000313" key="5">
    <source>
        <dbReference type="Proteomes" id="UP000245995"/>
    </source>
</evidence>
<dbReference type="AlphaFoldDB" id="A0AAX2BMU0"/>
<feature type="domain" description="HTH araC/xylS-type" evidence="3">
    <location>
        <begin position="35"/>
        <end position="78"/>
    </location>
</feature>
<gene>
    <name evidence="4" type="ORF">CITRO92_3854</name>
</gene>
<dbReference type="InterPro" id="IPR018060">
    <property type="entry name" value="HTH_AraC"/>
</dbReference>
<dbReference type="SUPFAM" id="SSF46689">
    <property type="entry name" value="Homeodomain-like"/>
    <property type="match status" value="1"/>
</dbReference>
<dbReference type="EMBL" id="LT556085">
    <property type="protein sequence ID" value="SBA10346.1"/>
    <property type="molecule type" value="Genomic_DNA"/>
</dbReference>
<reference evidence="4 5" key="1">
    <citation type="submission" date="2016-04" db="EMBL/GenBank/DDBJ databases">
        <authorList>
            <person name="Regsiter A."/>
            <person name="William W."/>
        </authorList>
    </citation>
    <scope>NUCLEOTIDE SEQUENCE [LARGE SCALE GENOMIC DNA]</scope>
    <source>
        <strain evidence="4 5">92</strain>
    </source>
</reference>
<evidence type="ECO:0000256" key="2">
    <source>
        <dbReference type="ARBA" id="ARBA00023163"/>
    </source>
</evidence>
<dbReference type="GO" id="GO:0043565">
    <property type="term" value="F:sequence-specific DNA binding"/>
    <property type="evidence" value="ECO:0007669"/>
    <property type="project" value="InterPro"/>
</dbReference>
<proteinExistence type="predicted"/>
<name>A0AAX2BMU0_CITAM</name>
<dbReference type="Proteomes" id="UP000245995">
    <property type="component" value="Chromosome CITRO92"/>
</dbReference>
<dbReference type="GO" id="GO:0003700">
    <property type="term" value="F:DNA-binding transcription factor activity"/>
    <property type="evidence" value="ECO:0007669"/>
    <property type="project" value="InterPro"/>
</dbReference>
<evidence type="ECO:0000256" key="1">
    <source>
        <dbReference type="ARBA" id="ARBA00023015"/>
    </source>
</evidence>
<keyword evidence="2" id="KW-0804">Transcription</keyword>
<dbReference type="InterPro" id="IPR009057">
    <property type="entry name" value="Homeodomain-like_sf"/>
</dbReference>
<evidence type="ECO:0000259" key="3">
    <source>
        <dbReference type="PROSITE" id="PS01124"/>
    </source>
</evidence>
<accession>A0AAX2BMU0</accession>
<protein>
    <recommendedName>
        <fullName evidence="3">HTH araC/xylS-type domain-containing protein</fullName>
    </recommendedName>
</protein>